<keyword evidence="1" id="KW-0479">Metal-binding</keyword>
<sequence>MEDEHHEKVDDLPSNSRVFPCMFCSRKFYSSQALGGHQNAHKKERTAARKAKRASEYTTSHNQSSASPLPMVFAPTHHHLGLLQHPSVYITAHGANFAGYFPISQQLSDKERLIKSNGAARYGGGCCSSPHDQFQKDHYGGLSPTSSHQIGGADKVKYSAGGESTTEVAEMNNRDAVVALLESSGSFIAGDWWRRGRQPLIDLTSVMKEKMMIGGNYAWLSEC</sequence>
<dbReference type="PROSITE" id="PS50157">
    <property type="entry name" value="ZINC_FINGER_C2H2_2"/>
    <property type="match status" value="1"/>
</dbReference>
<keyword evidence="1" id="KW-0863">Zinc-finger</keyword>
<evidence type="ECO:0000256" key="1">
    <source>
        <dbReference type="PROSITE-ProRule" id="PRU00042"/>
    </source>
</evidence>
<dbReference type="InterPro" id="IPR045320">
    <property type="entry name" value="JAGGED/SL1-like"/>
</dbReference>
<dbReference type="Proteomes" id="UP000323000">
    <property type="component" value="Chromosome 4"/>
</dbReference>
<evidence type="ECO:0000313" key="5">
    <source>
        <dbReference type="Proteomes" id="UP000323000"/>
    </source>
</evidence>
<keyword evidence="5" id="KW-1185">Reference proteome</keyword>
<feature type="compositionally biased region" description="Basic residues" evidence="2">
    <location>
        <begin position="39"/>
        <end position="52"/>
    </location>
</feature>
<comment type="caution">
    <text evidence="4">The sequence shown here is derived from an EMBL/GenBank/DDBJ whole genome shotgun (WGS) entry which is preliminary data.</text>
</comment>
<dbReference type="PROSITE" id="PS00028">
    <property type="entry name" value="ZINC_FINGER_C2H2_1"/>
    <property type="match status" value="1"/>
</dbReference>
<dbReference type="InterPro" id="IPR013087">
    <property type="entry name" value="Znf_C2H2_type"/>
</dbReference>
<evidence type="ECO:0000313" key="4">
    <source>
        <dbReference type="EMBL" id="TXG63965.1"/>
    </source>
</evidence>
<feature type="compositionally biased region" description="Polar residues" evidence="2">
    <location>
        <begin position="56"/>
        <end position="67"/>
    </location>
</feature>
<gene>
    <name evidence="4" type="ORF">EZV62_010959</name>
</gene>
<dbReference type="PANTHER" id="PTHR45730:SF108">
    <property type="entry name" value="PROTEIN LATE FLOWERING"/>
    <property type="match status" value="1"/>
</dbReference>
<keyword evidence="1" id="KW-0862">Zinc</keyword>
<feature type="region of interest" description="Disordered" evidence="2">
    <location>
        <begin position="35"/>
        <end position="68"/>
    </location>
</feature>
<accession>A0A5C7I4C8</accession>
<dbReference type="AlphaFoldDB" id="A0A5C7I4C8"/>
<dbReference type="PANTHER" id="PTHR45730">
    <property type="entry name" value="ZINC FINGER PROTEIN JAGGED"/>
    <property type="match status" value="1"/>
</dbReference>
<organism evidence="4 5">
    <name type="scientific">Acer yangbiense</name>
    <dbReference type="NCBI Taxonomy" id="1000413"/>
    <lineage>
        <taxon>Eukaryota</taxon>
        <taxon>Viridiplantae</taxon>
        <taxon>Streptophyta</taxon>
        <taxon>Embryophyta</taxon>
        <taxon>Tracheophyta</taxon>
        <taxon>Spermatophyta</taxon>
        <taxon>Magnoliopsida</taxon>
        <taxon>eudicotyledons</taxon>
        <taxon>Gunneridae</taxon>
        <taxon>Pentapetalae</taxon>
        <taxon>rosids</taxon>
        <taxon>malvids</taxon>
        <taxon>Sapindales</taxon>
        <taxon>Sapindaceae</taxon>
        <taxon>Hippocastanoideae</taxon>
        <taxon>Acereae</taxon>
        <taxon>Acer</taxon>
    </lineage>
</organism>
<dbReference type="OrthoDB" id="1915958at2759"/>
<dbReference type="Gene3D" id="3.30.160.60">
    <property type="entry name" value="Classic Zinc Finger"/>
    <property type="match status" value="1"/>
</dbReference>
<reference evidence="5" key="1">
    <citation type="journal article" date="2019" name="Gigascience">
        <title>De novo genome assembly of the endangered Acer yangbiense, a plant species with extremely small populations endemic to Yunnan Province, China.</title>
        <authorList>
            <person name="Yang J."/>
            <person name="Wariss H.M."/>
            <person name="Tao L."/>
            <person name="Zhang R."/>
            <person name="Yun Q."/>
            <person name="Hollingsworth P."/>
            <person name="Dao Z."/>
            <person name="Luo G."/>
            <person name="Guo H."/>
            <person name="Ma Y."/>
            <person name="Sun W."/>
        </authorList>
    </citation>
    <scope>NUCLEOTIDE SEQUENCE [LARGE SCALE GENOMIC DNA]</scope>
    <source>
        <strain evidence="5">cv. Malutang</strain>
    </source>
</reference>
<evidence type="ECO:0000259" key="3">
    <source>
        <dbReference type="PROSITE" id="PS50157"/>
    </source>
</evidence>
<protein>
    <recommendedName>
        <fullName evidence="3">C2H2-type domain-containing protein</fullName>
    </recommendedName>
</protein>
<feature type="domain" description="C2H2-type" evidence="3">
    <location>
        <begin position="19"/>
        <end position="46"/>
    </location>
</feature>
<name>A0A5C7I4C8_9ROSI</name>
<dbReference type="EMBL" id="VAHF01000004">
    <property type="protein sequence ID" value="TXG63965.1"/>
    <property type="molecule type" value="Genomic_DNA"/>
</dbReference>
<dbReference type="InterPro" id="IPR036236">
    <property type="entry name" value="Znf_C2H2_sf"/>
</dbReference>
<dbReference type="GO" id="GO:0003700">
    <property type="term" value="F:DNA-binding transcription factor activity"/>
    <property type="evidence" value="ECO:0007669"/>
    <property type="project" value="InterPro"/>
</dbReference>
<evidence type="ECO:0000256" key="2">
    <source>
        <dbReference type="SAM" id="MobiDB-lite"/>
    </source>
</evidence>
<dbReference type="SUPFAM" id="SSF57667">
    <property type="entry name" value="beta-beta-alpha zinc fingers"/>
    <property type="match status" value="1"/>
</dbReference>
<dbReference type="GO" id="GO:0008270">
    <property type="term" value="F:zinc ion binding"/>
    <property type="evidence" value="ECO:0007669"/>
    <property type="project" value="UniProtKB-KW"/>
</dbReference>
<proteinExistence type="predicted"/>